<feature type="compositionally biased region" description="Basic and acidic residues" evidence="1">
    <location>
        <begin position="27"/>
        <end position="38"/>
    </location>
</feature>
<evidence type="ECO:0000313" key="3">
    <source>
        <dbReference type="Proteomes" id="UP000295122"/>
    </source>
</evidence>
<comment type="caution">
    <text evidence="2">The sequence shown here is derived from an EMBL/GenBank/DDBJ whole genome shotgun (WGS) entry which is preliminary data.</text>
</comment>
<evidence type="ECO:0000256" key="1">
    <source>
        <dbReference type="SAM" id="MobiDB-lite"/>
    </source>
</evidence>
<sequence length="64" mass="6338">MSVPGSNKKPGPPNEGSRPSDGGEPVSGRKDKPSKQQEADEVNTPGDGALPSKGPGSDVDPGVG</sequence>
<dbReference type="RefSeq" id="WP_133772174.1">
    <property type="nucleotide sequence ID" value="NZ_SNZR01000014.1"/>
</dbReference>
<gene>
    <name evidence="2" type="ORF">EV668_3380</name>
</gene>
<organism evidence="2 3">
    <name type="scientific">Enterovirga rhinocerotis</name>
    <dbReference type="NCBI Taxonomy" id="1339210"/>
    <lineage>
        <taxon>Bacteria</taxon>
        <taxon>Pseudomonadati</taxon>
        <taxon>Pseudomonadota</taxon>
        <taxon>Alphaproteobacteria</taxon>
        <taxon>Hyphomicrobiales</taxon>
        <taxon>Methylobacteriaceae</taxon>
        <taxon>Enterovirga</taxon>
    </lineage>
</organism>
<feature type="region of interest" description="Disordered" evidence="1">
    <location>
        <begin position="1"/>
        <end position="64"/>
    </location>
</feature>
<protein>
    <submittedName>
        <fullName evidence="2">Uncharacterized protein</fullName>
    </submittedName>
</protein>
<evidence type="ECO:0000313" key="2">
    <source>
        <dbReference type="EMBL" id="TDR88897.1"/>
    </source>
</evidence>
<dbReference type="AlphaFoldDB" id="A0A4R7BXH4"/>
<dbReference type="Proteomes" id="UP000295122">
    <property type="component" value="Unassembled WGS sequence"/>
</dbReference>
<keyword evidence="3" id="KW-1185">Reference proteome</keyword>
<accession>A0A4R7BXH4</accession>
<proteinExistence type="predicted"/>
<name>A0A4R7BXH4_9HYPH</name>
<reference evidence="2 3" key="1">
    <citation type="submission" date="2019-03" db="EMBL/GenBank/DDBJ databases">
        <title>Genomic Encyclopedia of Type Strains, Phase IV (KMG-IV): sequencing the most valuable type-strain genomes for metagenomic binning, comparative biology and taxonomic classification.</title>
        <authorList>
            <person name="Goeker M."/>
        </authorList>
    </citation>
    <scope>NUCLEOTIDE SEQUENCE [LARGE SCALE GENOMIC DNA]</scope>
    <source>
        <strain evidence="2 3">DSM 25903</strain>
    </source>
</reference>
<dbReference type="EMBL" id="SNZR01000014">
    <property type="protein sequence ID" value="TDR88897.1"/>
    <property type="molecule type" value="Genomic_DNA"/>
</dbReference>